<sequence>MAVVTDIYITVSLCVIFRSSQASFKATQTLLNQLTVYAINRGTLTATIQFLHFATYLATYRHFSFIWMVFHIPGSKVYVNAVLAALNIRCKLRDLGSLSDQSSLRFVDSEDFSSQFLALQPLPSSQSVTASATV</sequence>
<evidence type="ECO:0000313" key="3">
    <source>
        <dbReference type="Proteomes" id="UP000250043"/>
    </source>
</evidence>
<organism evidence="2 3">
    <name type="scientific">Obba rivulosa</name>
    <dbReference type="NCBI Taxonomy" id="1052685"/>
    <lineage>
        <taxon>Eukaryota</taxon>
        <taxon>Fungi</taxon>
        <taxon>Dikarya</taxon>
        <taxon>Basidiomycota</taxon>
        <taxon>Agaricomycotina</taxon>
        <taxon>Agaricomycetes</taxon>
        <taxon>Polyporales</taxon>
        <taxon>Gelatoporiaceae</taxon>
        <taxon>Obba</taxon>
    </lineage>
</organism>
<evidence type="ECO:0000313" key="2">
    <source>
        <dbReference type="EMBL" id="OCH91242.1"/>
    </source>
</evidence>
<proteinExistence type="predicted"/>
<evidence type="ECO:0000259" key="1">
    <source>
        <dbReference type="Pfam" id="PF20152"/>
    </source>
</evidence>
<dbReference type="EMBL" id="KV722389">
    <property type="protein sequence ID" value="OCH91242.1"/>
    <property type="molecule type" value="Genomic_DNA"/>
</dbReference>
<dbReference type="AlphaFoldDB" id="A0A8E2DL69"/>
<dbReference type="OrthoDB" id="2803252at2759"/>
<keyword evidence="3" id="KW-1185">Reference proteome</keyword>
<dbReference type="Proteomes" id="UP000250043">
    <property type="component" value="Unassembled WGS sequence"/>
</dbReference>
<feature type="domain" description="DUF6534" evidence="1">
    <location>
        <begin position="2"/>
        <end position="89"/>
    </location>
</feature>
<protein>
    <recommendedName>
        <fullName evidence="1">DUF6534 domain-containing protein</fullName>
    </recommendedName>
</protein>
<gene>
    <name evidence="2" type="ORF">OBBRIDRAFT_544744</name>
</gene>
<reference evidence="2 3" key="1">
    <citation type="submission" date="2016-07" db="EMBL/GenBank/DDBJ databases">
        <title>Draft genome of the white-rot fungus Obba rivulosa 3A-2.</title>
        <authorList>
            <consortium name="DOE Joint Genome Institute"/>
            <person name="Miettinen O."/>
            <person name="Riley R."/>
            <person name="Acob R."/>
            <person name="Barry K."/>
            <person name="Cullen D."/>
            <person name="De Vries R."/>
            <person name="Hainaut M."/>
            <person name="Hatakka A."/>
            <person name="Henrissat B."/>
            <person name="Hilden K."/>
            <person name="Kuo R."/>
            <person name="Labutti K."/>
            <person name="Lipzen A."/>
            <person name="Makela M.R."/>
            <person name="Sandor L."/>
            <person name="Spatafora J.W."/>
            <person name="Grigoriev I.V."/>
            <person name="Hibbett D.S."/>
        </authorList>
    </citation>
    <scope>NUCLEOTIDE SEQUENCE [LARGE SCALE GENOMIC DNA]</scope>
    <source>
        <strain evidence="2 3">3A-2</strain>
    </source>
</reference>
<name>A0A8E2DL69_9APHY</name>
<dbReference type="Pfam" id="PF20152">
    <property type="entry name" value="DUF6534"/>
    <property type="match status" value="1"/>
</dbReference>
<accession>A0A8E2DL69</accession>
<dbReference type="InterPro" id="IPR045339">
    <property type="entry name" value="DUF6534"/>
</dbReference>